<reference evidence="1" key="1">
    <citation type="submission" date="2022-10" db="EMBL/GenBank/DDBJ databases">
        <title>The complete genomes of actinobacterial strains from the NBC collection.</title>
        <authorList>
            <person name="Joergensen T.S."/>
            <person name="Alvarez Arevalo M."/>
            <person name="Sterndorff E.B."/>
            <person name="Faurdal D."/>
            <person name="Vuksanovic O."/>
            <person name="Mourched A.-S."/>
            <person name="Charusanti P."/>
            <person name="Shaw S."/>
            <person name="Blin K."/>
            <person name="Weber T."/>
        </authorList>
    </citation>
    <scope>NUCLEOTIDE SEQUENCE</scope>
    <source>
        <strain evidence="1">NBC_00008</strain>
    </source>
</reference>
<protein>
    <submittedName>
        <fullName evidence="1">Uncharacterized protein</fullName>
    </submittedName>
</protein>
<evidence type="ECO:0000313" key="1">
    <source>
        <dbReference type="EMBL" id="WTW67948.1"/>
    </source>
</evidence>
<accession>A0AAU2VKC3</accession>
<organism evidence="1">
    <name type="scientific">Streptomyces sp. NBC_00008</name>
    <dbReference type="NCBI Taxonomy" id="2903610"/>
    <lineage>
        <taxon>Bacteria</taxon>
        <taxon>Bacillati</taxon>
        <taxon>Actinomycetota</taxon>
        <taxon>Actinomycetes</taxon>
        <taxon>Kitasatosporales</taxon>
        <taxon>Streptomycetaceae</taxon>
        <taxon>Streptomyces</taxon>
    </lineage>
</organism>
<dbReference type="AlphaFoldDB" id="A0AAU2VKC3"/>
<sequence>MRYRGEDFAVDGALRDVCILDATITDWNNLREGLALTDWPVQFAWTLSESADGAIPDARSLFDRLEDEPEESARLTVEVGGIWFACYFFDSDEIEFTFDPADIGGPVSFAHLEAFLRRLGDSTRRRVVVTMEGTDHRTMPALIEYSPV</sequence>
<proteinExistence type="predicted"/>
<gene>
    <name evidence="1" type="ORF">OG398_06545</name>
</gene>
<name>A0AAU2VKC3_9ACTN</name>
<dbReference type="EMBL" id="CP108313">
    <property type="protein sequence ID" value="WTW67948.1"/>
    <property type="molecule type" value="Genomic_DNA"/>
</dbReference>